<comment type="caution">
    <text evidence="2">The sequence shown here is derived from an EMBL/GenBank/DDBJ whole genome shotgun (WGS) entry which is preliminary data.</text>
</comment>
<gene>
    <name evidence="2" type="ORF">MKW94_022541</name>
</gene>
<protein>
    <submittedName>
        <fullName evidence="2">Uncharacterized protein</fullName>
    </submittedName>
</protein>
<name>A0AA41V990_PAPNU</name>
<dbReference type="AlphaFoldDB" id="A0AA41V990"/>
<dbReference type="EMBL" id="JAJJMA010158813">
    <property type="protein sequence ID" value="MCL7035614.1"/>
    <property type="molecule type" value="Genomic_DNA"/>
</dbReference>
<feature type="signal peptide" evidence="1">
    <location>
        <begin position="1"/>
        <end position="28"/>
    </location>
</feature>
<sequence length="50" mass="5515">MANGFIRVLLAAIFFVLIMMSAAPNVRAQLDDEASVDEYADAEVNVNDRK</sequence>
<evidence type="ECO:0000313" key="2">
    <source>
        <dbReference type="EMBL" id="MCL7035614.1"/>
    </source>
</evidence>
<evidence type="ECO:0000256" key="1">
    <source>
        <dbReference type="SAM" id="SignalP"/>
    </source>
</evidence>
<accession>A0AA41V990</accession>
<evidence type="ECO:0000313" key="3">
    <source>
        <dbReference type="Proteomes" id="UP001177140"/>
    </source>
</evidence>
<feature type="chain" id="PRO_5041335993" evidence="1">
    <location>
        <begin position="29"/>
        <end position="50"/>
    </location>
</feature>
<reference evidence="2" key="1">
    <citation type="submission" date="2022-03" db="EMBL/GenBank/DDBJ databases">
        <title>A functionally conserved STORR gene fusion in Papaver species that diverged 16.8 million years ago.</title>
        <authorList>
            <person name="Catania T."/>
        </authorList>
    </citation>
    <scope>NUCLEOTIDE SEQUENCE</scope>
    <source>
        <strain evidence="2">S-191538</strain>
    </source>
</reference>
<proteinExistence type="predicted"/>
<organism evidence="2 3">
    <name type="scientific">Papaver nudicaule</name>
    <name type="common">Iceland poppy</name>
    <dbReference type="NCBI Taxonomy" id="74823"/>
    <lineage>
        <taxon>Eukaryota</taxon>
        <taxon>Viridiplantae</taxon>
        <taxon>Streptophyta</taxon>
        <taxon>Embryophyta</taxon>
        <taxon>Tracheophyta</taxon>
        <taxon>Spermatophyta</taxon>
        <taxon>Magnoliopsida</taxon>
        <taxon>Ranunculales</taxon>
        <taxon>Papaveraceae</taxon>
        <taxon>Papaveroideae</taxon>
        <taxon>Papaver</taxon>
    </lineage>
</organism>
<keyword evidence="3" id="KW-1185">Reference proteome</keyword>
<dbReference type="Proteomes" id="UP001177140">
    <property type="component" value="Unassembled WGS sequence"/>
</dbReference>
<keyword evidence="1" id="KW-0732">Signal</keyword>